<accession>A0A1I5QEC1</accession>
<name>A0A1I5QEC1_9RHOB</name>
<gene>
    <name evidence="1" type="ORF">SAMN04488047_106183</name>
</gene>
<dbReference type="STRING" id="441119.SAMN04488047_106183"/>
<dbReference type="EMBL" id="FOXA01000006">
    <property type="protein sequence ID" value="SFP44186.1"/>
    <property type="molecule type" value="Genomic_DNA"/>
</dbReference>
<organism evidence="1 2">
    <name type="scientific">Tranquillimonas alkanivorans</name>
    <dbReference type="NCBI Taxonomy" id="441119"/>
    <lineage>
        <taxon>Bacteria</taxon>
        <taxon>Pseudomonadati</taxon>
        <taxon>Pseudomonadota</taxon>
        <taxon>Alphaproteobacteria</taxon>
        <taxon>Rhodobacterales</taxon>
        <taxon>Roseobacteraceae</taxon>
        <taxon>Tranquillimonas</taxon>
    </lineage>
</organism>
<keyword evidence="2" id="KW-1185">Reference proteome</keyword>
<proteinExistence type="predicted"/>
<evidence type="ECO:0000313" key="1">
    <source>
        <dbReference type="EMBL" id="SFP44186.1"/>
    </source>
</evidence>
<dbReference type="OrthoDB" id="7845998at2"/>
<evidence type="ECO:0000313" key="2">
    <source>
        <dbReference type="Proteomes" id="UP000199356"/>
    </source>
</evidence>
<protein>
    <submittedName>
        <fullName evidence="1">Uncharacterized protein</fullName>
    </submittedName>
</protein>
<dbReference type="RefSeq" id="WP_093421081.1">
    <property type="nucleotide sequence ID" value="NZ_FOXA01000006.1"/>
</dbReference>
<dbReference type="Proteomes" id="UP000199356">
    <property type="component" value="Unassembled WGS sequence"/>
</dbReference>
<sequence length="160" mass="17982">MTVTIHELIERKKPADLEKIERTLAAQPARSPEAEAALSALIWRRRTDGRSGLLGAFMHKDCAERIAMLGDHLEEIGAHDAAAALRELRAEIPLSDDLIGRGLIDWVDSRPDIVREARELDSRLEDVAPLIWDYLRDCGDAVPDLPLHQPRRGLLARWLS</sequence>
<dbReference type="AlphaFoldDB" id="A0A1I5QEC1"/>
<reference evidence="1 2" key="1">
    <citation type="submission" date="2016-10" db="EMBL/GenBank/DDBJ databases">
        <authorList>
            <person name="de Groot N.N."/>
        </authorList>
    </citation>
    <scope>NUCLEOTIDE SEQUENCE [LARGE SCALE GENOMIC DNA]</scope>
    <source>
        <strain evidence="1 2">DSM 19547</strain>
    </source>
</reference>